<proteinExistence type="predicted"/>
<sequence>MSIKQVSAYGASPPLINHGDFQFALLVCSELTNIAYRSALRGKVDALFVLEWNQDTESFNALVESAALDIHSYIIQCNDRQYGDSRIRAPHKDSWMRDIVRVKGGVEDYFVTGAIDIQTLRTFQSSHRSPDKLFKPVPDGFEIAHERKILPA</sequence>
<evidence type="ECO:0000313" key="1">
    <source>
        <dbReference type="EMBL" id="SOH06125.1"/>
    </source>
</evidence>
<keyword evidence="2" id="KW-1185">Reference proteome</keyword>
<dbReference type="EMBL" id="LT934425">
    <property type="protein sequence ID" value="SOH06125.1"/>
    <property type="molecule type" value="Genomic_DNA"/>
</dbReference>
<organism evidence="1 2">
    <name type="scientific">Kuenenia stuttgartiensis</name>
    <dbReference type="NCBI Taxonomy" id="174633"/>
    <lineage>
        <taxon>Bacteria</taxon>
        <taxon>Pseudomonadati</taxon>
        <taxon>Planctomycetota</taxon>
        <taxon>Candidatus Brocadiia</taxon>
        <taxon>Candidatus Brocadiales</taxon>
        <taxon>Candidatus Brocadiaceae</taxon>
        <taxon>Candidatus Kuenenia</taxon>
    </lineage>
</organism>
<reference evidence="2" key="1">
    <citation type="submission" date="2017-10" db="EMBL/GenBank/DDBJ databases">
        <authorList>
            <person name="Frank J."/>
        </authorList>
    </citation>
    <scope>NUCLEOTIDE SEQUENCE [LARGE SCALE GENOMIC DNA]</scope>
</reference>
<protein>
    <recommendedName>
        <fullName evidence="3">CN hydrolase domain-containing protein</fullName>
    </recommendedName>
</protein>
<evidence type="ECO:0008006" key="3">
    <source>
        <dbReference type="Google" id="ProtNLM"/>
    </source>
</evidence>
<dbReference type="KEGG" id="kst:KSMBR1_3652"/>
<evidence type="ECO:0000313" key="2">
    <source>
        <dbReference type="Proteomes" id="UP000221734"/>
    </source>
</evidence>
<dbReference type="AlphaFoldDB" id="A0A2C9CKF1"/>
<dbReference type="Proteomes" id="UP000221734">
    <property type="component" value="Chromosome Kuenenia_stuttgartiensis_MBR1"/>
</dbReference>
<name>A0A2C9CKF1_KUEST</name>
<gene>
    <name evidence="1" type="ORF">KSMBR1_3652</name>
</gene>
<accession>A0A2C9CKF1</accession>